<name>A0A0K2CZ15_9CAUD</name>
<protein>
    <submittedName>
        <fullName evidence="1">Uncharacterized protein</fullName>
    </submittedName>
</protein>
<proteinExistence type="predicted"/>
<dbReference type="GeneID" id="26623358"/>
<dbReference type="EMBL" id="KT361654">
    <property type="protein sequence ID" value="ALA12733.1"/>
    <property type="molecule type" value="Genomic_DNA"/>
</dbReference>
<dbReference type="Proteomes" id="UP000201675">
    <property type="component" value="Segment"/>
</dbReference>
<sequence>MQRSWQYLKTSSLFQLLFRKSRYNQNLVYILNVVQAIENYKFGMFLICTPMSPLGTNWGRNVLGITIIHSDTNRYEQEKPL</sequence>
<keyword evidence="2" id="KW-1185">Reference proteome</keyword>
<evidence type="ECO:0000313" key="1">
    <source>
        <dbReference type="EMBL" id="ALA12733.1"/>
    </source>
</evidence>
<gene>
    <name evidence="1" type="ORF">VEGAS_36</name>
</gene>
<reference evidence="1 2" key="1">
    <citation type="journal article" date="2015" name="Genome Announc.">
        <title>Complete Genome Sequences of Nine Phages Capable of Infecting Paenibacillus larvae, the Causative Agent of American Foulbrood Disease in Honeybees.</title>
        <authorList>
            <person name="Tsourkas P.K."/>
            <person name="Yost D.G."/>
            <person name="Krohn A."/>
            <person name="LeBlanc L."/>
            <person name="Zhang A."/>
            <person name="Stamereilers C."/>
            <person name="Amy P.S."/>
        </authorList>
    </citation>
    <scope>NUCLEOTIDE SEQUENCE [LARGE SCALE GENOMIC DNA]</scope>
</reference>
<evidence type="ECO:0000313" key="2">
    <source>
        <dbReference type="Proteomes" id="UP000201675"/>
    </source>
</evidence>
<accession>A0A0K2CZ15</accession>
<dbReference type="KEGG" id="vg:26623358"/>
<dbReference type="RefSeq" id="YP_009196135.1">
    <property type="nucleotide sequence ID" value="NC_028767.1"/>
</dbReference>
<organism evidence="1 2">
    <name type="scientific">Paenibacillus phage Vegas</name>
    <dbReference type="NCBI Taxonomy" id="1636261"/>
    <lineage>
        <taxon>Viruses</taxon>
        <taxon>Duplodnaviria</taxon>
        <taxon>Heunggongvirae</taxon>
        <taxon>Uroviricota</taxon>
        <taxon>Caudoviricetes</taxon>
        <taxon>Gochnauervirinae</taxon>
        <taxon>Vegasvirus</taxon>
        <taxon>Vegasvirus vegas</taxon>
    </lineage>
</organism>